<feature type="compositionally biased region" description="Basic and acidic residues" evidence="3">
    <location>
        <begin position="228"/>
        <end position="238"/>
    </location>
</feature>
<dbReference type="InterPro" id="IPR042470">
    <property type="entry name" value="RMI1_N_C_sf"/>
</dbReference>
<dbReference type="Gene3D" id="2.40.50.770">
    <property type="entry name" value="RecQ-mediated genome instability protein Rmi1, C-terminal domain"/>
    <property type="match status" value="1"/>
</dbReference>
<comment type="subcellular location">
    <subcellularLocation>
        <location evidence="1">Nucleus</location>
    </subcellularLocation>
</comment>
<evidence type="ECO:0000256" key="3">
    <source>
        <dbReference type="SAM" id="MobiDB-lite"/>
    </source>
</evidence>
<comment type="caution">
    <text evidence="5">The sequence shown here is derived from an EMBL/GenBank/DDBJ whole genome shotgun (WGS) entry which is preliminary data.</text>
</comment>
<feature type="compositionally biased region" description="Basic and acidic residues" evidence="3">
    <location>
        <begin position="255"/>
        <end position="272"/>
    </location>
</feature>
<evidence type="ECO:0000313" key="5">
    <source>
        <dbReference type="EMBL" id="THG18401.1"/>
    </source>
</evidence>
<feature type="region of interest" description="Disordered" evidence="3">
    <location>
        <begin position="67"/>
        <end position="87"/>
    </location>
</feature>
<protein>
    <recommendedName>
        <fullName evidence="4">RecQ mediated genome instability protein 1 OB-fold domain-containing protein</fullName>
    </recommendedName>
</protein>
<evidence type="ECO:0000259" key="4">
    <source>
        <dbReference type="Pfam" id="PF08585"/>
    </source>
</evidence>
<feature type="compositionally biased region" description="Low complexity" evidence="3">
    <location>
        <begin position="208"/>
        <end position="219"/>
    </location>
</feature>
<evidence type="ECO:0000256" key="2">
    <source>
        <dbReference type="ARBA" id="ARBA00023242"/>
    </source>
</evidence>
<reference evidence="5 6" key="1">
    <citation type="journal article" date="2018" name="Proc. Natl. Acad. Sci. U.S.A.">
        <title>Draft genome sequence of Camellia sinensis var. sinensis provides insights into the evolution of the tea genome and tea quality.</title>
        <authorList>
            <person name="Wei C."/>
            <person name="Yang H."/>
            <person name="Wang S."/>
            <person name="Zhao J."/>
            <person name="Liu C."/>
            <person name="Gao L."/>
            <person name="Xia E."/>
            <person name="Lu Y."/>
            <person name="Tai Y."/>
            <person name="She G."/>
            <person name="Sun J."/>
            <person name="Cao H."/>
            <person name="Tong W."/>
            <person name="Gao Q."/>
            <person name="Li Y."/>
            <person name="Deng W."/>
            <person name="Jiang X."/>
            <person name="Wang W."/>
            <person name="Chen Q."/>
            <person name="Zhang S."/>
            <person name="Li H."/>
            <person name="Wu J."/>
            <person name="Wang P."/>
            <person name="Li P."/>
            <person name="Shi C."/>
            <person name="Zheng F."/>
            <person name="Jian J."/>
            <person name="Huang B."/>
            <person name="Shan D."/>
            <person name="Shi M."/>
            <person name="Fang C."/>
            <person name="Yue Y."/>
            <person name="Li F."/>
            <person name="Li D."/>
            <person name="Wei S."/>
            <person name="Han B."/>
            <person name="Jiang C."/>
            <person name="Yin Y."/>
            <person name="Xia T."/>
            <person name="Zhang Z."/>
            <person name="Bennetzen J.L."/>
            <person name="Zhao S."/>
            <person name="Wan X."/>
        </authorList>
    </citation>
    <scope>NUCLEOTIDE SEQUENCE [LARGE SCALE GENOMIC DNA]</scope>
    <source>
        <strain evidence="6">cv. Shuchazao</strain>
        <tissue evidence="5">Leaf</tissue>
    </source>
</reference>
<dbReference type="STRING" id="542762.A0A4S4ENW6"/>
<evidence type="ECO:0000256" key="1">
    <source>
        <dbReference type="ARBA" id="ARBA00004123"/>
    </source>
</evidence>
<feature type="compositionally biased region" description="Basic and acidic residues" evidence="3">
    <location>
        <begin position="383"/>
        <end position="392"/>
    </location>
</feature>
<dbReference type="PANTHER" id="PTHR13681:SF24">
    <property type="entry name" value="TUDOR DOMAIN-CONTAINING PROTEIN 3"/>
    <property type="match status" value="1"/>
</dbReference>
<feature type="region of interest" description="Disordered" evidence="3">
    <location>
        <begin position="382"/>
        <end position="430"/>
    </location>
</feature>
<evidence type="ECO:0000313" key="6">
    <source>
        <dbReference type="Proteomes" id="UP000306102"/>
    </source>
</evidence>
<feature type="compositionally biased region" description="Polar residues" evidence="3">
    <location>
        <begin position="450"/>
        <end position="461"/>
    </location>
</feature>
<feature type="compositionally biased region" description="Basic residues" evidence="3">
    <location>
        <begin position="393"/>
        <end position="413"/>
    </location>
</feature>
<dbReference type="Proteomes" id="UP000306102">
    <property type="component" value="Unassembled WGS sequence"/>
</dbReference>
<name>A0A4S4ENW6_CAMSN</name>
<dbReference type="GO" id="GO:0005634">
    <property type="term" value="C:nucleus"/>
    <property type="evidence" value="ECO:0007669"/>
    <property type="project" value="UniProtKB-SubCell"/>
</dbReference>
<sequence>MEASSSSLAASEGLIRTLISRGWCFGDLEKVKALIVVQWALYGEACTVDSVESELANMDLREIGGKSLPDPSISSTRDISRSSIADNSGNSNNQRLLRLTLTDGHSEITAIEYFHIPSISDDVIPGTKVRLENKAAVRGGIVCLNPRVITVLGGVVQSLYEEWQMNQKYSGFSRSSLRISKESDNGGPPPFEKLQIGALSRQRPQGRSSQYSGSTSKSSKPTVLAKDGSSESRLHNFDSKAGGVDNNVKSASSTERTEEKPGSSEERPKEVVESVPIQNQAAAQKLLQRMNQPNRDDRHSRGQRHRGKGKEEDTPVFTLDEWERRKAGGNPLMRAELPNVNQDEDLAWQLQSQFDLEDLPMQRGPNDSEAENLKMSMFNFQRGDADDHDRAGFRGRGRGRGRGRARGRGRGRGRGIYGEKNRSNESIEIGFKDNIVAELHRHIRGEESSMDSLQPSTSIEV</sequence>
<dbReference type="EMBL" id="SDRB02003076">
    <property type="protein sequence ID" value="THG18401.1"/>
    <property type="molecule type" value="Genomic_DNA"/>
</dbReference>
<proteinExistence type="predicted"/>
<dbReference type="InterPro" id="IPR013894">
    <property type="entry name" value="RMI1_OB"/>
</dbReference>
<dbReference type="PANTHER" id="PTHR13681">
    <property type="entry name" value="SURVIVAL OF MOTOR NEURON-RELATED-SPLICING FACTOR 30-RELATED"/>
    <property type="match status" value="1"/>
</dbReference>
<feature type="domain" description="RecQ mediated genome instability protein 1 OB-fold" evidence="4">
    <location>
        <begin position="85"/>
        <end position="165"/>
    </location>
</feature>
<keyword evidence="6" id="KW-1185">Reference proteome</keyword>
<feature type="region of interest" description="Disordered" evidence="3">
    <location>
        <begin position="288"/>
        <end position="322"/>
    </location>
</feature>
<dbReference type="Pfam" id="PF08585">
    <property type="entry name" value="RMI1_N_C"/>
    <property type="match status" value="1"/>
</dbReference>
<feature type="region of interest" description="Disordered" evidence="3">
    <location>
        <begin position="442"/>
        <end position="461"/>
    </location>
</feature>
<gene>
    <name evidence="5" type="ORF">TEA_012714</name>
</gene>
<keyword evidence="2" id="KW-0539">Nucleus</keyword>
<feature type="compositionally biased region" description="Low complexity" evidence="3">
    <location>
        <begin position="69"/>
        <end position="83"/>
    </location>
</feature>
<organism evidence="5 6">
    <name type="scientific">Camellia sinensis var. sinensis</name>
    <name type="common">China tea</name>
    <dbReference type="NCBI Taxonomy" id="542762"/>
    <lineage>
        <taxon>Eukaryota</taxon>
        <taxon>Viridiplantae</taxon>
        <taxon>Streptophyta</taxon>
        <taxon>Embryophyta</taxon>
        <taxon>Tracheophyta</taxon>
        <taxon>Spermatophyta</taxon>
        <taxon>Magnoliopsida</taxon>
        <taxon>eudicotyledons</taxon>
        <taxon>Gunneridae</taxon>
        <taxon>Pentapetalae</taxon>
        <taxon>asterids</taxon>
        <taxon>Ericales</taxon>
        <taxon>Theaceae</taxon>
        <taxon>Camellia</taxon>
    </lineage>
</organism>
<dbReference type="AlphaFoldDB" id="A0A4S4ENW6"/>
<feature type="region of interest" description="Disordered" evidence="3">
    <location>
        <begin position="199"/>
        <end position="274"/>
    </location>
</feature>
<accession>A0A4S4ENW6</accession>